<feature type="region of interest" description="Disordered" evidence="4">
    <location>
        <begin position="1"/>
        <end position="31"/>
    </location>
</feature>
<dbReference type="NCBIfam" id="NF006053">
    <property type="entry name" value="PRK08201.1"/>
    <property type="match status" value="1"/>
</dbReference>
<keyword evidence="1" id="KW-0645">Protease</keyword>
<dbReference type="AlphaFoldDB" id="M5U8R0"/>
<dbReference type="Pfam" id="PF07687">
    <property type="entry name" value="M20_dimer"/>
    <property type="match status" value="1"/>
</dbReference>
<evidence type="ECO:0000259" key="5">
    <source>
        <dbReference type="Pfam" id="PF07687"/>
    </source>
</evidence>
<dbReference type="OrthoDB" id="9761532at2"/>
<name>M5U8R0_9BACT</name>
<dbReference type="NCBIfam" id="NF005914">
    <property type="entry name" value="PRK07907.1"/>
    <property type="match status" value="1"/>
</dbReference>
<dbReference type="InterPro" id="IPR002933">
    <property type="entry name" value="Peptidase_M20"/>
</dbReference>
<dbReference type="Gene3D" id="3.40.630.10">
    <property type="entry name" value="Zn peptidases"/>
    <property type="match status" value="1"/>
</dbReference>
<dbReference type="NCBIfam" id="NF006579">
    <property type="entry name" value="PRK09104.1"/>
    <property type="match status" value="1"/>
</dbReference>
<dbReference type="SUPFAM" id="SSF53187">
    <property type="entry name" value="Zn-dependent exopeptidases"/>
    <property type="match status" value="1"/>
</dbReference>
<protein>
    <submittedName>
        <fullName evidence="6">Peptidase dimerization domain protein</fullName>
    </submittedName>
</protein>
<dbReference type="Proteomes" id="UP000011885">
    <property type="component" value="Unassembled WGS sequence"/>
</dbReference>
<accession>M5U8R0</accession>
<evidence type="ECO:0000256" key="2">
    <source>
        <dbReference type="ARBA" id="ARBA00022723"/>
    </source>
</evidence>
<dbReference type="Gene3D" id="3.30.70.360">
    <property type="match status" value="1"/>
</dbReference>
<dbReference type="Pfam" id="PF01546">
    <property type="entry name" value="Peptidase_M20"/>
    <property type="match status" value="1"/>
</dbReference>
<dbReference type="GO" id="GO:0046872">
    <property type="term" value="F:metal ion binding"/>
    <property type="evidence" value="ECO:0007669"/>
    <property type="project" value="UniProtKB-KW"/>
</dbReference>
<dbReference type="PATRIC" id="fig|1263870.3.peg.1005"/>
<dbReference type="GO" id="GO:0008233">
    <property type="term" value="F:peptidase activity"/>
    <property type="evidence" value="ECO:0007669"/>
    <property type="project" value="UniProtKB-KW"/>
</dbReference>
<dbReference type="InterPro" id="IPR051458">
    <property type="entry name" value="Cyt/Met_Dipeptidase"/>
</dbReference>
<keyword evidence="3" id="KW-0378">Hydrolase</keyword>
<dbReference type="GO" id="GO:0006508">
    <property type="term" value="P:proteolysis"/>
    <property type="evidence" value="ECO:0007669"/>
    <property type="project" value="UniProtKB-KW"/>
</dbReference>
<feature type="domain" description="Peptidase M20 dimerisation" evidence="5">
    <location>
        <begin position="226"/>
        <end position="384"/>
    </location>
</feature>
<dbReference type="PANTHER" id="PTHR43270:SF12">
    <property type="entry name" value="SUCCINYL-DIAMINOPIMELATE DESUCCINYLASE"/>
    <property type="match status" value="1"/>
</dbReference>
<evidence type="ECO:0000256" key="4">
    <source>
        <dbReference type="SAM" id="MobiDB-lite"/>
    </source>
</evidence>
<comment type="caution">
    <text evidence="6">The sequence shown here is derived from an EMBL/GenBank/DDBJ whole genome shotgun (WGS) entry which is preliminary data.</text>
</comment>
<proteinExistence type="predicted"/>
<feature type="compositionally biased region" description="Polar residues" evidence="4">
    <location>
        <begin position="1"/>
        <end position="27"/>
    </location>
</feature>
<sequence>MSQTAKPSPEDSQPENSPTQETRTQETLPGDFVDFLAENAGRFEEELKEWLRIASISSDSSAKDDVHRAAEWVKNKFEAAGLKTESIPTAGFPLIYAETPPPAAADGKLPPVALVYGHYDVQPPEPLDLWTSPPFEPDVRDGKIYARGATDDKGQVLTHVLAVCEWLSSGRTLPIQIKFLIEGEEEVGSANLEEHLPRLSDKLACDVVVVSDSSQYGPGRPAITCGLRGIATYELFIDGPSHDLHSGSFGGAVMNPAIALCQMMASMIRPDGTIAVEGFYDDVLPIPEIERDSWKQLGSDDEEFARSVGAKQLAGEAGYTTDERRWARPSFDINGLTSGHQGEGVKTVLPAKASAKFSHRLVPNQDPVKITQKLQEHFARHCPTGVTFELKPDHGAGAMLADANSPYTKAASAAVESAFGVAPVMIREGGSIPILARFQEVLDCDVLLLGWGQNDDAAHSPDEKFALEDFHRGIRASAGLWQQMGRS</sequence>
<dbReference type="InterPro" id="IPR011650">
    <property type="entry name" value="Peptidase_M20_dimer"/>
</dbReference>
<evidence type="ECO:0000256" key="1">
    <source>
        <dbReference type="ARBA" id="ARBA00022670"/>
    </source>
</evidence>
<evidence type="ECO:0000313" key="7">
    <source>
        <dbReference type="Proteomes" id="UP000011885"/>
    </source>
</evidence>
<evidence type="ECO:0000256" key="3">
    <source>
        <dbReference type="ARBA" id="ARBA00022801"/>
    </source>
</evidence>
<dbReference type="PANTHER" id="PTHR43270">
    <property type="entry name" value="BETA-ALA-HIS DIPEPTIDASE"/>
    <property type="match status" value="1"/>
</dbReference>
<keyword evidence="2" id="KW-0479">Metal-binding</keyword>
<evidence type="ECO:0000313" key="6">
    <source>
        <dbReference type="EMBL" id="EMI57664.1"/>
    </source>
</evidence>
<dbReference type="EMBL" id="ANOH01000075">
    <property type="protein sequence ID" value="EMI57664.1"/>
    <property type="molecule type" value="Genomic_DNA"/>
</dbReference>
<reference evidence="6 7" key="1">
    <citation type="journal article" date="2013" name="Mar. Genomics">
        <title>Expression of sulfatases in Rhodopirellula baltica and the diversity of sulfatases in the genus Rhodopirellula.</title>
        <authorList>
            <person name="Wegner C.E."/>
            <person name="Richter-Heitmann T."/>
            <person name="Klindworth A."/>
            <person name="Klockow C."/>
            <person name="Richter M."/>
            <person name="Achstetter T."/>
            <person name="Glockner F.O."/>
            <person name="Harder J."/>
        </authorList>
    </citation>
    <scope>NUCLEOTIDE SEQUENCE [LARGE SCALE GENOMIC DNA]</scope>
    <source>
        <strain evidence="6 7">SM41</strain>
    </source>
</reference>
<gene>
    <name evidence="6" type="ORF">RSSM_00918</name>
</gene>
<organism evidence="6 7">
    <name type="scientific">Rhodopirellula sallentina SM41</name>
    <dbReference type="NCBI Taxonomy" id="1263870"/>
    <lineage>
        <taxon>Bacteria</taxon>
        <taxon>Pseudomonadati</taxon>
        <taxon>Planctomycetota</taxon>
        <taxon>Planctomycetia</taxon>
        <taxon>Pirellulales</taxon>
        <taxon>Pirellulaceae</taxon>
        <taxon>Rhodopirellula</taxon>
    </lineage>
</organism>
<dbReference type="RefSeq" id="WP_008674861.1">
    <property type="nucleotide sequence ID" value="NZ_ANOH01000075.1"/>
</dbReference>
<keyword evidence="7" id="KW-1185">Reference proteome</keyword>